<dbReference type="InterPro" id="IPR003591">
    <property type="entry name" value="Leu-rich_rpt_typical-subtyp"/>
</dbReference>
<dbReference type="Proteomes" id="UP001590951">
    <property type="component" value="Unassembled WGS sequence"/>
</dbReference>
<organism evidence="4 5">
    <name type="scientific">Lepraria finkii</name>
    <dbReference type="NCBI Taxonomy" id="1340010"/>
    <lineage>
        <taxon>Eukaryota</taxon>
        <taxon>Fungi</taxon>
        <taxon>Dikarya</taxon>
        <taxon>Ascomycota</taxon>
        <taxon>Pezizomycotina</taxon>
        <taxon>Lecanoromycetes</taxon>
        <taxon>OSLEUM clade</taxon>
        <taxon>Lecanoromycetidae</taxon>
        <taxon>Lecanorales</taxon>
        <taxon>Lecanorineae</taxon>
        <taxon>Stereocaulaceae</taxon>
        <taxon>Lepraria</taxon>
    </lineage>
</organism>
<gene>
    <name evidence="4" type="ORF">ABVK25_004895</name>
</gene>
<reference evidence="4 5" key="1">
    <citation type="submission" date="2024-09" db="EMBL/GenBank/DDBJ databases">
        <title>Rethinking Asexuality: The Enigmatic Case of Functional Sexual Genes in Lepraria (Stereocaulaceae).</title>
        <authorList>
            <person name="Doellman M."/>
            <person name="Sun Y."/>
            <person name="Barcenas-Pena A."/>
            <person name="Lumbsch H.T."/>
            <person name="Grewe F."/>
        </authorList>
    </citation>
    <scope>NUCLEOTIDE SEQUENCE [LARGE SCALE GENOMIC DNA]</scope>
    <source>
        <strain evidence="4 5">Grewe 0041</strain>
    </source>
</reference>
<keyword evidence="2" id="KW-0677">Repeat</keyword>
<evidence type="ECO:0000313" key="5">
    <source>
        <dbReference type="Proteomes" id="UP001590951"/>
    </source>
</evidence>
<protein>
    <submittedName>
        <fullName evidence="4">Uncharacterized protein</fullName>
    </submittedName>
</protein>
<comment type="caution">
    <text evidence="4">The sequence shown here is derived from an EMBL/GenBank/DDBJ whole genome shotgun (WGS) entry which is preliminary data.</text>
</comment>
<feature type="region of interest" description="Disordered" evidence="3">
    <location>
        <begin position="37"/>
        <end position="62"/>
    </location>
</feature>
<dbReference type="InterPro" id="IPR001611">
    <property type="entry name" value="Leu-rich_rpt"/>
</dbReference>
<name>A0ABR4BFB8_9LECA</name>
<keyword evidence="5" id="KW-1185">Reference proteome</keyword>
<dbReference type="SMART" id="SM00369">
    <property type="entry name" value="LRR_TYP"/>
    <property type="match status" value="2"/>
</dbReference>
<evidence type="ECO:0000256" key="2">
    <source>
        <dbReference type="ARBA" id="ARBA00022737"/>
    </source>
</evidence>
<evidence type="ECO:0000313" key="4">
    <source>
        <dbReference type="EMBL" id="KAL2054593.1"/>
    </source>
</evidence>
<feature type="region of interest" description="Disordered" evidence="3">
    <location>
        <begin position="417"/>
        <end position="446"/>
    </location>
</feature>
<proteinExistence type="predicted"/>
<dbReference type="PANTHER" id="PTHR48051:SF1">
    <property type="entry name" value="RAS SUPPRESSOR PROTEIN 1"/>
    <property type="match status" value="1"/>
</dbReference>
<dbReference type="Gene3D" id="3.80.10.10">
    <property type="entry name" value="Ribonuclease Inhibitor"/>
    <property type="match status" value="1"/>
</dbReference>
<dbReference type="EMBL" id="JBHFEH010000014">
    <property type="protein sequence ID" value="KAL2054593.1"/>
    <property type="molecule type" value="Genomic_DNA"/>
</dbReference>
<dbReference type="PROSITE" id="PS51450">
    <property type="entry name" value="LRR"/>
    <property type="match status" value="1"/>
</dbReference>
<keyword evidence="1" id="KW-0433">Leucine-rich repeat</keyword>
<dbReference type="PANTHER" id="PTHR48051">
    <property type="match status" value="1"/>
</dbReference>
<accession>A0ABR4BFB8</accession>
<sequence>MGKRPQEFLDSIASNTNYDLYDELQDSTERLRAATLPLLPARTQRTTPSMTKKRDRDEWLASSSDAPLFSSDDLLASSSELYMDQHRHKRLHRGPWYEEERGLRTIKVERSPRKMPKPRGPFQRNFDSGVWLGSDETVMSEEIEAEVEAEAEADGDEAVRKALRVMVVGGSIDGEDGELAYEAGAGQGNQPHDDDGYMALFYKAMQTTEDPDSFDGPVFPYWQKQPEKLKEHHAWQEAALKKVMACVESGGEVVDLSTMQLQQIRTPTLRPLQYHTRQPKHDYTLRYQPLAPALRLYLSNNLLDDVPGEVFLLQNLDVLSLRSNNLTDVLPSIGKLTKLRELNLSSNQLHWLPWELLQPILSQSLKKFMLYPNPFIRPVPSTWNWNPQGKAFIANNCQVASTRIAFLDINGSSHRNSWPPAPSSLPEHWPEPAGDSEFLGPTTEDRASSAPSLLEIALRACYKSPQLSQLPFLLPHDCPAHLTELLKKTFRLKEAGGQTCSVCKREYIVPRTEWVEWWYCESCRF</sequence>
<dbReference type="Pfam" id="PF13855">
    <property type="entry name" value="LRR_8"/>
    <property type="match status" value="1"/>
</dbReference>
<dbReference type="InterPro" id="IPR050216">
    <property type="entry name" value="LRR_domain-containing"/>
</dbReference>
<dbReference type="SUPFAM" id="SSF52058">
    <property type="entry name" value="L domain-like"/>
    <property type="match status" value="1"/>
</dbReference>
<dbReference type="InterPro" id="IPR032675">
    <property type="entry name" value="LRR_dom_sf"/>
</dbReference>
<evidence type="ECO:0000256" key="3">
    <source>
        <dbReference type="SAM" id="MobiDB-lite"/>
    </source>
</evidence>
<evidence type="ECO:0000256" key="1">
    <source>
        <dbReference type="ARBA" id="ARBA00022614"/>
    </source>
</evidence>